<dbReference type="InterPro" id="IPR000551">
    <property type="entry name" value="MerR-type_HTH_dom"/>
</dbReference>
<dbReference type="GO" id="GO:0003700">
    <property type="term" value="F:DNA-binding transcription factor activity"/>
    <property type="evidence" value="ECO:0007669"/>
    <property type="project" value="InterPro"/>
</dbReference>
<dbReference type="PANTHER" id="PTHR30204:SF92">
    <property type="entry name" value="HTH-TYPE TRANSCRIPTIONAL REGULATOR ZNTR"/>
    <property type="match status" value="1"/>
</dbReference>
<dbReference type="InterPro" id="IPR009061">
    <property type="entry name" value="DNA-bd_dom_put_sf"/>
</dbReference>
<keyword evidence="1" id="KW-0238">DNA-binding</keyword>
<accession>A0A3B1A3E2</accession>
<evidence type="ECO:0000256" key="1">
    <source>
        <dbReference type="ARBA" id="ARBA00023125"/>
    </source>
</evidence>
<dbReference type="Gene3D" id="1.10.1660.10">
    <property type="match status" value="1"/>
</dbReference>
<dbReference type="AlphaFoldDB" id="A0A3B1A3E2"/>
<evidence type="ECO:0000259" key="2">
    <source>
        <dbReference type="PROSITE" id="PS50937"/>
    </source>
</evidence>
<dbReference type="PANTHER" id="PTHR30204">
    <property type="entry name" value="REDOX-CYCLING DRUG-SENSING TRANSCRIPTIONAL ACTIVATOR SOXR"/>
    <property type="match status" value="1"/>
</dbReference>
<dbReference type="EMBL" id="UOFS01000025">
    <property type="protein sequence ID" value="VAW96090.1"/>
    <property type="molecule type" value="Genomic_DNA"/>
</dbReference>
<dbReference type="Pfam" id="PF13411">
    <property type="entry name" value="MerR_1"/>
    <property type="match status" value="1"/>
</dbReference>
<dbReference type="PROSITE" id="PS50937">
    <property type="entry name" value="HTH_MERR_2"/>
    <property type="match status" value="1"/>
</dbReference>
<reference evidence="3" key="1">
    <citation type="submission" date="2018-06" db="EMBL/GenBank/DDBJ databases">
        <authorList>
            <person name="Zhirakovskaya E."/>
        </authorList>
    </citation>
    <scope>NUCLEOTIDE SEQUENCE</scope>
</reference>
<evidence type="ECO:0000313" key="3">
    <source>
        <dbReference type="EMBL" id="VAW96090.1"/>
    </source>
</evidence>
<dbReference type="InterPro" id="IPR047057">
    <property type="entry name" value="MerR_fam"/>
</dbReference>
<sequence length="132" mass="15223">MTLYRIGEVTKMLSVSADTLRYYEKIKLLSTVARTESGIREYNDKDISLLKFIRRAQKMNFTLAEISQLVQMRTDPQHARDEVRFLTAQKLEDINTSITELTTLRNELQLLMNLCFGSDDGCPIIDSIEDDV</sequence>
<feature type="domain" description="HTH merR-type" evidence="2">
    <location>
        <begin position="3"/>
        <end position="72"/>
    </location>
</feature>
<organism evidence="3">
    <name type="scientific">hydrothermal vent metagenome</name>
    <dbReference type="NCBI Taxonomy" id="652676"/>
    <lineage>
        <taxon>unclassified sequences</taxon>
        <taxon>metagenomes</taxon>
        <taxon>ecological metagenomes</taxon>
    </lineage>
</organism>
<dbReference type="GO" id="GO:0003677">
    <property type="term" value="F:DNA binding"/>
    <property type="evidence" value="ECO:0007669"/>
    <property type="project" value="UniProtKB-KW"/>
</dbReference>
<dbReference type="SMART" id="SM00422">
    <property type="entry name" value="HTH_MERR"/>
    <property type="match status" value="1"/>
</dbReference>
<dbReference type="SUPFAM" id="SSF46955">
    <property type="entry name" value="Putative DNA-binding domain"/>
    <property type="match status" value="1"/>
</dbReference>
<name>A0A3B1A3E2_9ZZZZ</name>
<protein>
    <recommendedName>
        <fullName evidence="2">HTH merR-type domain-containing protein</fullName>
    </recommendedName>
</protein>
<dbReference type="CDD" id="cd04770">
    <property type="entry name" value="HTH_HMRTR"/>
    <property type="match status" value="1"/>
</dbReference>
<dbReference type="PRINTS" id="PR00040">
    <property type="entry name" value="HTHMERR"/>
</dbReference>
<proteinExistence type="predicted"/>
<gene>
    <name evidence="3" type="ORF">MNBD_GAMMA22-850</name>
</gene>